<dbReference type="EMBL" id="MKEK01000001">
    <property type="protein sequence ID" value="OEY70493.1"/>
    <property type="molecule type" value="Genomic_DNA"/>
</dbReference>
<evidence type="ECO:0000256" key="6">
    <source>
        <dbReference type="ARBA" id="ARBA00023136"/>
    </source>
</evidence>
<dbReference type="GO" id="GO:0015031">
    <property type="term" value="P:protein transport"/>
    <property type="evidence" value="ECO:0007669"/>
    <property type="project" value="UniProtKB-KW"/>
</dbReference>
<evidence type="ECO:0000256" key="5">
    <source>
        <dbReference type="ARBA" id="ARBA00022989"/>
    </source>
</evidence>
<keyword evidence="10" id="KW-1185">Reference proteome</keyword>
<dbReference type="Proteomes" id="UP000242258">
    <property type="component" value="Unassembled WGS sequence"/>
</dbReference>
<comment type="caution">
    <text evidence="9">The sequence shown here is derived from an EMBL/GenBank/DDBJ whole genome shotgun (WGS) entry which is preliminary data.</text>
</comment>
<evidence type="ECO:0000313" key="9">
    <source>
        <dbReference type="EMBL" id="OEY70493.1"/>
    </source>
</evidence>
<evidence type="ECO:0000256" key="7">
    <source>
        <dbReference type="RuleBase" id="RU003879"/>
    </source>
</evidence>
<dbReference type="STRING" id="1628148.BI198_13655"/>
<feature type="transmembrane region" description="Helical" evidence="8">
    <location>
        <begin position="21"/>
        <end position="41"/>
    </location>
</feature>
<dbReference type="GO" id="GO:0005886">
    <property type="term" value="C:plasma membrane"/>
    <property type="evidence" value="ECO:0007669"/>
    <property type="project" value="UniProtKB-SubCell"/>
</dbReference>
<dbReference type="Pfam" id="PF02472">
    <property type="entry name" value="ExbD"/>
    <property type="match status" value="1"/>
</dbReference>
<evidence type="ECO:0000256" key="4">
    <source>
        <dbReference type="ARBA" id="ARBA00022692"/>
    </source>
</evidence>
<evidence type="ECO:0000256" key="2">
    <source>
        <dbReference type="ARBA" id="ARBA00005811"/>
    </source>
</evidence>
<evidence type="ECO:0000313" key="10">
    <source>
        <dbReference type="Proteomes" id="UP000242258"/>
    </source>
</evidence>
<comment type="similarity">
    <text evidence="2 7">Belongs to the ExbD/TolR family.</text>
</comment>
<evidence type="ECO:0000256" key="3">
    <source>
        <dbReference type="ARBA" id="ARBA00022475"/>
    </source>
</evidence>
<comment type="subcellular location">
    <subcellularLocation>
        <location evidence="1">Cell membrane</location>
        <topology evidence="1">Single-pass membrane protein</topology>
    </subcellularLocation>
    <subcellularLocation>
        <location evidence="7">Cell membrane</location>
        <topology evidence="7">Single-pass type II membrane protein</topology>
    </subcellularLocation>
</comment>
<protein>
    <submittedName>
        <fullName evidence="9">RNA polymerase subunit sigma-70</fullName>
    </submittedName>
</protein>
<name>A0A1E7Q8U9_9GAMM</name>
<keyword evidence="4 7" id="KW-0812">Transmembrane</keyword>
<gene>
    <name evidence="9" type="ORF">BI198_13655</name>
</gene>
<dbReference type="GO" id="GO:0022857">
    <property type="term" value="F:transmembrane transporter activity"/>
    <property type="evidence" value="ECO:0007669"/>
    <property type="project" value="InterPro"/>
</dbReference>
<reference evidence="10" key="1">
    <citation type="submission" date="2016-09" db="EMBL/GenBank/DDBJ databases">
        <authorList>
            <person name="Wan X."/>
            <person name="Hou S."/>
        </authorList>
    </citation>
    <scope>NUCLEOTIDE SEQUENCE [LARGE SCALE GENOMIC DNA]</scope>
    <source>
        <strain evidence="10">KH87</strain>
    </source>
</reference>
<keyword evidence="7" id="KW-0813">Transport</keyword>
<keyword evidence="5 8" id="KW-1133">Transmembrane helix</keyword>
<dbReference type="OrthoDB" id="5294637at2"/>
<keyword evidence="3" id="KW-1003">Cell membrane</keyword>
<accession>A0A1E7Q8U9</accession>
<keyword evidence="6 8" id="KW-0472">Membrane</keyword>
<evidence type="ECO:0000256" key="1">
    <source>
        <dbReference type="ARBA" id="ARBA00004162"/>
    </source>
</evidence>
<organism evidence="9 10">
    <name type="scientific">Rheinheimera salexigens</name>
    <dbReference type="NCBI Taxonomy" id="1628148"/>
    <lineage>
        <taxon>Bacteria</taxon>
        <taxon>Pseudomonadati</taxon>
        <taxon>Pseudomonadota</taxon>
        <taxon>Gammaproteobacteria</taxon>
        <taxon>Chromatiales</taxon>
        <taxon>Chromatiaceae</taxon>
        <taxon>Rheinheimera</taxon>
    </lineage>
</organism>
<dbReference type="RefSeq" id="WP_070050047.1">
    <property type="nucleotide sequence ID" value="NZ_CBCSDO010000002.1"/>
</dbReference>
<keyword evidence="7" id="KW-0653">Protein transport</keyword>
<dbReference type="InterPro" id="IPR003400">
    <property type="entry name" value="ExbD"/>
</dbReference>
<dbReference type="AlphaFoldDB" id="A0A1E7Q8U9"/>
<sequence length="187" mass="20435">MKQSFRAKRLQRQNRRLGQTSKLNLVALMDIFTILVFFLMVNQSEVKVLQSNKDINLPKSVSEILPTEKVMLTITANGLLVQGNPVWQGDWQALTANDSAASDSAAIKAELSQAVTTELNYLATRAGALPEALIESGRQLTVLGDASTPYAVLRLIMAICADTEYRDLSLAVSAMPSRNVANAQEQL</sequence>
<proteinExistence type="inferred from homology"/>
<evidence type="ECO:0000256" key="8">
    <source>
        <dbReference type="SAM" id="Phobius"/>
    </source>
</evidence>